<reference evidence="2 3" key="1">
    <citation type="submission" date="2018-09" db="EMBL/GenBank/DDBJ databases">
        <authorList>
            <person name="Grouzdev D.S."/>
            <person name="Krutkina M.S."/>
        </authorList>
    </citation>
    <scope>NUCLEOTIDE SEQUENCE [LARGE SCALE GENOMIC DNA]</scope>
    <source>
        <strain evidence="2 3">RmlP001</strain>
    </source>
</reference>
<feature type="region of interest" description="Disordered" evidence="1">
    <location>
        <begin position="1"/>
        <end position="43"/>
    </location>
</feature>
<evidence type="ECO:0000256" key="1">
    <source>
        <dbReference type="SAM" id="MobiDB-lite"/>
    </source>
</evidence>
<reference evidence="2 3" key="2">
    <citation type="submission" date="2019-02" db="EMBL/GenBank/DDBJ databases">
        <title>'Lichenibacterium ramalinii' gen. nov. sp. nov., 'Lichenibacterium minor' gen. nov. sp. nov.</title>
        <authorList>
            <person name="Pankratov T."/>
        </authorList>
    </citation>
    <scope>NUCLEOTIDE SEQUENCE [LARGE SCALE GENOMIC DNA]</scope>
    <source>
        <strain evidence="2 3">RmlP001</strain>
    </source>
</reference>
<protein>
    <submittedName>
        <fullName evidence="2">Uncharacterized protein</fullName>
    </submittedName>
</protein>
<keyword evidence="3" id="KW-1185">Reference proteome</keyword>
<dbReference type="Proteomes" id="UP000289411">
    <property type="component" value="Unassembled WGS sequence"/>
</dbReference>
<organism evidence="2 3">
    <name type="scientific">Lichenibacterium ramalinae</name>
    <dbReference type="NCBI Taxonomy" id="2316527"/>
    <lineage>
        <taxon>Bacteria</taxon>
        <taxon>Pseudomonadati</taxon>
        <taxon>Pseudomonadota</taxon>
        <taxon>Alphaproteobacteria</taxon>
        <taxon>Hyphomicrobiales</taxon>
        <taxon>Lichenihabitantaceae</taxon>
        <taxon>Lichenibacterium</taxon>
    </lineage>
</organism>
<dbReference type="EMBL" id="QYBC01000006">
    <property type="protein sequence ID" value="RYB05724.1"/>
    <property type="molecule type" value="Genomic_DNA"/>
</dbReference>
<proteinExistence type="predicted"/>
<dbReference type="AlphaFoldDB" id="A0A4Q2RGM6"/>
<feature type="compositionally biased region" description="Low complexity" evidence="1">
    <location>
        <begin position="34"/>
        <end position="43"/>
    </location>
</feature>
<evidence type="ECO:0000313" key="2">
    <source>
        <dbReference type="EMBL" id="RYB05724.1"/>
    </source>
</evidence>
<evidence type="ECO:0000313" key="3">
    <source>
        <dbReference type="Proteomes" id="UP000289411"/>
    </source>
</evidence>
<accession>A0A4Q2RGM6</accession>
<name>A0A4Q2RGM6_9HYPH</name>
<gene>
    <name evidence="2" type="ORF">D3272_09070</name>
</gene>
<comment type="caution">
    <text evidence="2">The sequence shown here is derived from an EMBL/GenBank/DDBJ whole genome shotgun (WGS) entry which is preliminary data.</text>
</comment>
<sequence length="86" mass="9106">MLKQIGAKYGEDARKSAEVSATAAARRSGLDPKAAPSAESAPVASEIMSAEASRAYARKSMLAMVERRYGTAARAQAEARIAARRH</sequence>